<keyword evidence="3" id="KW-1185">Reference proteome</keyword>
<feature type="chain" id="PRO_5012633103" evidence="1">
    <location>
        <begin position="16"/>
        <end position="107"/>
    </location>
</feature>
<proteinExistence type="predicted"/>
<name>U4LI91_PYROM</name>
<evidence type="ECO:0000313" key="2">
    <source>
        <dbReference type="EMBL" id="CCX16434.1"/>
    </source>
</evidence>
<protein>
    <submittedName>
        <fullName evidence="2">Uncharacterized protein</fullName>
    </submittedName>
</protein>
<sequence>MKAIFSVLFLPLTVARPALVTVSDIIPSYGLSVLAASKRSMDRIESRMAMAGLEIKVDVCIEPSYVRCQNGVVVPRICYNLEGYFDKSRLSADFDDKMRSFVCWSRC</sequence>
<keyword evidence="1" id="KW-0732">Signal</keyword>
<dbReference type="AlphaFoldDB" id="U4LI91"/>
<evidence type="ECO:0000256" key="1">
    <source>
        <dbReference type="SAM" id="SignalP"/>
    </source>
</evidence>
<evidence type="ECO:0000313" key="3">
    <source>
        <dbReference type="Proteomes" id="UP000018144"/>
    </source>
</evidence>
<organism evidence="2 3">
    <name type="scientific">Pyronema omphalodes (strain CBS 100304)</name>
    <name type="common">Pyronema confluens</name>
    <dbReference type="NCBI Taxonomy" id="1076935"/>
    <lineage>
        <taxon>Eukaryota</taxon>
        <taxon>Fungi</taxon>
        <taxon>Dikarya</taxon>
        <taxon>Ascomycota</taxon>
        <taxon>Pezizomycotina</taxon>
        <taxon>Pezizomycetes</taxon>
        <taxon>Pezizales</taxon>
        <taxon>Pyronemataceae</taxon>
        <taxon>Pyronema</taxon>
    </lineage>
</organism>
<dbReference type="EMBL" id="HF936415">
    <property type="protein sequence ID" value="CCX16434.1"/>
    <property type="molecule type" value="Genomic_DNA"/>
</dbReference>
<accession>U4LI91</accession>
<dbReference type="Proteomes" id="UP000018144">
    <property type="component" value="Unassembled WGS sequence"/>
</dbReference>
<reference evidence="2 3" key="1">
    <citation type="journal article" date="2013" name="PLoS Genet.">
        <title>The genome and development-dependent transcriptomes of Pyronema confluens: a window into fungal evolution.</title>
        <authorList>
            <person name="Traeger S."/>
            <person name="Altegoer F."/>
            <person name="Freitag M."/>
            <person name="Gabaldon T."/>
            <person name="Kempken F."/>
            <person name="Kumar A."/>
            <person name="Marcet-Houben M."/>
            <person name="Poggeler S."/>
            <person name="Stajich J.E."/>
            <person name="Nowrousian M."/>
        </authorList>
    </citation>
    <scope>NUCLEOTIDE SEQUENCE [LARGE SCALE GENOMIC DNA]</scope>
    <source>
        <strain evidence="3">CBS 100304</strain>
        <tissue evidence="2">Vegetative mycelium</tissue>
    </source>
</reference>
<gene>
    <name evidence="2" type="ORF">PCON_03077</name>
</gene>
<feature type="signal peptide" evidence="1">
    <location>
        <begin position="1"/>
        <end position="15"/>
    </location>
</feature>
<dbReference type="OrthoDB" id="10630568at2759"/>